<feature type="domain" description="UMOD/GP2/OIT3-like D8C" evidence="3">
    <location>
        <begin position="42"/>
        <end position="119"/>
    </location>
</feature>
<sequence>MSECQNYRSLNGHDRKITYGNYYSYCDSGIGPAWFRFEGSAGTRMSTSCTSMNRCNTHITGWMNGGHPTAADGQVTRTACFHYYYGCCYWSRSIKVRNCGSYYVYYLNGVPTCNARYCSTS</sequence>
<reference evidence="4 5" key="1">
    <citation type="submission" date="2022-05" db="EMBL/GenBank/DDBJ databases">
        <authorList>
            <consortium name="Genoscope - CEA"/>
            <person name="William W."/>
        </authorList>
    </citation>
    <scope>NUCLEOTIDE SEQUENCE [LARGE SCALE GENOMIC DNA]</scope>
</reference>
<dbReference type="PANTHER" id="PTHR36191:SF4">
    <property type="entry name" value="VWFD DOMAIN-CONTAINING PROTEIN"/>
    <property type="match status" value="1"/>
</dbReference>
<keyword evidence="2" id="KW-1015">Disulfide bond</keyword>
<evidence type="ECO:0000256" key="2">
    <source>
        <dbReference type="ARBA" id="ARBA00023157"/>
    </source>
</evidence>
<name>A0ABN8P4C8_9CNID</name>
<keyword evidence="1" id="KW-0732">Signal</keyword>
<evidence type="ECO:0000313" key="5">
    <source>
        <dbReference type="Proteomes" id="UP001159405"/>
    </source>
</evidence>
<dbReference type="EMBL" id="CALNXK010000052">
    <property type="protein sequence ID" value="CAH3133253.1"/>
    <property type="molecule type" value="Genomic_DNA"/>
</dbReference>
<dbReference type="Proteomes" id="UP001159405">
    <property type="component" value="Unassembled WGS sequence"/>
</dbReference>
<accession>A0ABN8P4C8</accession>
<proteinExistence type="predicted"/>
<dbReference type="PANTHER" id="PTHR36191">
    <property type="entry name" value="ENDO/EXONUCLEASE/PHOSPHATASE DOMAIN-CONTAINING PROTEIN-RELATED"/>
    <property type="match status" value="1"/>
</dbReference>
<organism evidence="4 5">
    <name type="scientific">Porites lobata</name>
    <dbReference type="NCBI Taxonomy" id="104759"/>
    <lineage>
        <taxon>Eukaryota</taxon>
        <taxon>Metazoa</taxon>
        <taxon>Cnidaria</taxon>
        <taxon>Anthozoa</taxon>
        <taxon>Hexacorallia</taxon>
        <taxon>Scleractinia</taxon>
        <taxon>Fungiina</taxon>
        <taxon>Poritidae</taxon>
        <taxon>Porites</taxon>
    </lineage>
</organism>
<evidence type="ECO:0000256" key="1">
    <source>
        <dbReference type="ARBA" id="ARBA00022729"/>
    </source>
</evidence>
<comment type="caution">
    <text evidence="4">The sequence shown here is derived from an EMBL/GenBank/DDBJ whole genome shotgun (WGS) entry which is preliminary data.</text>
</comment>
<evidence type="ECO:0000313" key="4">
    <source>
        <dbReference type="EMBL" id="CAH3133253.1"/>
    </source>
</evidence>
<protein>
    <recommendedName>
        <fullName evidence="3">UMOD/GP2/OIT3-like D8C domain-containing protein</fullName>
    </recommendedName>
</protein>
<gene>
    <name evidence="4" type="ORF">PLOB_00036714</name>
</gene>
<evidence type="ECO:0000259" key="3">
    <source>
        <dbReference type="Pfam" id="PF23283"/>
    </source>
</evidence>
<keyword evidence="5" id="KW-1185">Reference proteome</keyword>
<dbReference type="InterPro" id="IPR057774">
    <property type="entry name" value="D8C_UMOD/GP2/OIT3-like"/>
</dbReference>
<dbReference type="Pfam" id="PF23283">
    <property type="entry name" value="D8C_UMOD"/>
    <property type="match status" value="1"/>
</dbReference>